<dbReference type="eggNOG" id="COG2770">
    <property type="taxonomic scope" value="Bacteria"/>
</dbReference>
<reference evidence="18" key="1">
    <citation type="submission" date="2011-10" db="EMBL/GenBank/DDBJ databases">
        <title>The complete genome of chromosome of Thermovirga lienii DSM 17291.</title>
        <authorList>
            <consortium name="US DOE Joint Genome Institute (JGI-PGF)"/>
            <person name="Lucas S."/>
            <person name="Copeland A."/>
            <person name="Lapidus A."/>
            <person name="Glavina del Rio T."/>
            <person name="Dalin E."/>
            <person name="Tice H."/>
            <person name="Bruce D."/>
            <person name="Goodwin L."/>
            <person name="Pitluck S."/>
            <person name="Peters L."/>
            <person name="Mikhailova N."/>
            <person name="Saunders E."/>
            <person name="Kyrpides N."/>
            <person name="Mavromatis K."/>
            <person name="Ivanova N."/>
            <person name="Last F.I."/>
            <person name="Brettin T."/>
            <person name="Detter J.C."/>
            <person name="Han C."/>
            <person name="Larimer F."/>
            <person name="Land M."/>
            <person name="Hauser L."/>
            <person name="Markowitz V."/>
            <person name="Cheng J.-F."/>
            <person name="Hugenholtz P."/>
            <person name="Woyke T."/>
            <person name="Wu D."/>
            <person name="Spring S."/>
            <person name="Schroeder M."/>
            <person name="Brambilla E.-M."/>
            <person name="Klenk H.-P."/>
            <person name="Eisen J.A."/>
        </authorList>
    </citation>
    <scope>NUCLEOTIDE SEQUENCE [LARGE SCALE GENOMIC DNA]</scope>
    <source>
        <strain evidence="18">ATCC BAA-1197 / DSM 17291 / Cas60314</strain>
    </source>
</reference>
<dbReference type="PANTHER" id="PTHR45528:SF1">
    <property type="entry name" value="SENSOR HISTIDINE KINASE CPXA"/>
    <property type="match status" value="1"/>
</dbReference>
<dbReference type="Gene3D" id="1.10.287.130">
    <property type="match status" value="1"/>
</dbReference>
<dbReference type="SMART" id="SM00387">
    <property type="entry name" value="HATPase_c"/>
    <property type="match status" value="1"/>
</dbReference>
<dbReference type="Gene3D" id="3.30.565.10">
    <property type="entry name" value="Histidine kinase-like ATPase, C-terminal domain"/>
    <property type="match status" value="1"/>
</dbReference>
<sequence length="455" mass="51768">MFRKLFLWFLFGMLLVITVSASLTIFMAREGIILTGREDILSAALESHGLRCLEIYQEEGPLSLRDELKKIFDQTGFFIHILDEKGRPLWNFPHSGRVRDLWLEAKKSGREVINRRDLVAVFKEIRTEDGKKYILIGVLPKRPLFPGFIRNPKALLILVVGFLFSVMLLAYVLTKHITGPVLQLSEVAKAVTEGNFSVRVGDDVKRRKDEIGQLGLAFDEMTSYVNELLEAQNRLLRDVSHELRSPLARLMVALELARKDLPESNQRFLDRVEREASTLGEMIGHILSVSRLEQEMGKKMFSENDLIKLVKSVIEDSRIEAEKDGKEILFRSQFERLIIPMRVEMLKSAIENVLRNAIRYTPVGGQIQIKVEDGDDYMIRVSIRDQGEGVPIDQIDKLFKPFYRVETSRNRKKGGVGLGLAIAKRALEYHGGRIEAANAPDGGLVVTMWLPLAKK</sequence>
<dbReference type="CDD" id="cd00082">
    <property type="entry name" value="HisKA"/>
    <property type="match status" value="1"/>
</dbReference>
<keyword evidence="18" id="KW-1185">Reference proteome</keyword>
<evidence type="ECO:0000259" key="16">
    <source>
        <dbReference type="PROSITE" id="PS50885"/>
    </source>
</evidence>
<dbReference type="InterPro" id="IPR036097">
    <property type="entry name" value="HisK_dim/P_sf"/>
</dbReference>
<name>G7V720_THELD</name>
<dbReference type="SMART" id="SM00304">
    <property type="entry name" value="HAMP"/>
    <property type="match status" value="1"/>
</dbReference>
<dbReference type="InterPro" id="IPR003661">
    <property type="entry name" value="HisK_dim/P_dom"/>
</dbReference>
<feature type="domain" description="Histidine kinase" evidence="15">
    <location>
        <begin position="238"/>
        <end position="454"/>
    </location>
</feature>
<dbReference type="CDD" id="cd06225">
    <property type="entry name" value="HAMP"/>
    <property type="match status" value="1"/>
</dbReference>
<dbReference type="Pfam" id="PF02518">
    <property type="entry name" value="HATPase_c"/>
    <property type="match status" value="1"/>
</dbReference>
<evidence type="ECO:0000259" key="15">
    <source>
        <dbReference type="PROSITE" id="PS50109"/>
    </source>
</evidence>
<keyword evidence="11 14" id="KW-1133">Transmembrane helix</keyword>
<dbReference type="GO" id="GO:0005524">
    <property type="term" value="F:ATP binding"/>
    <property type="evidence" value="ECO:0007669"/>
    <property type="project" value="UniProtKB-KW"/>
</dbReference>
<keyword evidence="4" id="KW-1003">Cell membrane</keyword>
<feature type="transmembrane region" description="Helical" evidence="14">
    <location>
        <begin position="6"/>
        <end position="28"/>
    </location>
</feature>
<organism evidence="17 18">
    <name type="scientific">Thermovirga lienii (strain ATCC BAA-1197 / DSM 17291 / Cas60314)</name>
    <dbReference type="NCBI Taxonomy" id="580340"/>
    <lineage>
        <taxon>Bacteria</taxon>
        <taxon>Thermotogati</taxon>
        <taxon>Synergistota</taxon>
        <taxon>Synergistia</taxon>
        <taxon>Synergistales</taxon>
        <taxon>Thermovirgaceae</taxon>
        <taxon>Thermovirga</taxon>
    </lineage>
</organism>
<keyword evidence="5" id="KW-0597">Phosphoprotein</keyword>
<dbReference type="PROSITE" id="PS50109">
    <property type="entry name" value="HIS_KIN"/>
    <property type="match status" value="1"/>
</dbReference>
<feature type="domain" description="HAMP" evidence="16">
    <location>
        <begin position="175"/>
        <end position="230"/>
    </location>
</feature>
<keyword evidence="13 14" id="KW-0472">Membrane</keyword>
<dbReference type="Pfam" id="PF00672">
    <property type="entry name" value="HAMP"/>
    <property type="match status" value="1"/>
</dbReference>
<dbReference type="Proteomes" id="UP000005868">
    <property type="component" value="Chromosome"/>
</dbReference>
<evidence type="ECO:0000256" key="9">
    <source>
        <dbReference type="ARBA" id="ARBA00022777"/>
    </source>
</evidence>
<dbReference type="KEGG" id="tli:Tlie_1485"/>
<evidence type="ECO:0000256" key="5">
    <source>
        <dbReference type="ARBA" id="ARBA00022553"/>
    </source>
</evidence>
<evidence type="ECO:0000256" key="3">
    <source>
        <dbReference type="ARBA" id="ARBA00012438"/>
    </source>
</evidence>
<reference evidence="17 18" key="2">
    <citation type="journal article" date="2012" name="Stand. Genomic Sci.">
        <title>Genome sequence of the moderately thermophilic, amino-acid-degrading and sulfur-reducing bacterium Thermovirga lienii type strain (Cas60314(T)).</title>
        <authorList>
            <person name="Goker M."/>
            <person name="Saunders E."/>
            <person name="Lapidus A."/>
            <person name="Nolan M."/>
            <person name="Lucas S."/>
            <person name="Hammon N."/>
            <person name="Deshpande S."/>
            <person name="Cheng J.F."/>
            <person name="Han C."/>
            <person name="Tapia R."/>
            <person name="Goodwin L.A."/>
            <person name="Pitluck S."/>
            <person name="Liolios K."/>
            <person name="Mavromatis K."/>
            <person name="Pagani I."/>
            <person name="Ivanova N."/>
            <person name="Mikhailova N."/>
            <person name="Pati A."/>
            <person name="Chen A."/>
            <person name="Palaniappan K."/>
            <person name="Land M."/>
            <person name="Chang Y.J."/>
            <person name="Jeffries C.D."/>
            <person name="Brambilla E.M."/>
            <person name="Rohde M."/>
            <person name="Spring S."/>
            <person name="Detter J.C."/>
            <person name="Woyke T."/>
            <person name="Bristow J."/>
            <person name="Eisen J.A."/>
            <person name="Markowitz V."/>
            <person name="Hugenholtz P."/>
            <person name="Kyrpides N.C."/>
            <person name="Klenk H.P."/>
        </authorList>
    </citation>
    <scope>NUCLEOTIDE SEQUENCE [LARGE SCALE GENOMIC DNA]</scope>
    <source>
        <strain evidence="18">ATCC BAA-1197 / DSM 17291 / Cas60314</strain>
    </source>
</reference>
<protein>
    <recommendedName>
        <fullName evidence="3">histidine kinase</fullName>
        <ecNumber evidence="3">2.7.13.3</ecNumber>
    </recommendedName>
</protein>
<evidence type="ECO:0000313" key="18">
    <source>
        <dbReference type="Proteomes" id="UP000005868"/>
    </source>
</evidence>
<keyword evidence="9 17" id="KW-0418">Kinase</keyword>
<keyword evidence="6" id="KW-0808">Transferase</keyword>
<dbReference type="SUPFAM" id="SSF55874">
    <property type="entry name" value="ATPase domain of HSP90 chaperone/DNA topoisomerase II/histidine kinase"/>
    <property type="match status" value="1"/>
</dbReference>
<comment type="subcellular location">
    <subcellularLocation>
        <location evidence="2">Cell membrane</location>
        <topology evidence="2">Multi-pass membrane protein</topology>
    </subcellularLocation>
</comment>
<dbReference type="PRINTS" id="PR00344">
    <property type="entry name" value="BCTRLSENSOR"/>
</dbReference>
<evidence type="ECO:0000256" key="1">
    <source>
        <dbReference type="ARBA" id="ARBA00000085"/>
    </source>
</evidence>
<keyword evidence="7 14" id="KW-0812">Transmembrane</keyword>
<dbReference type="HOGENOM" id="CLU_000445_89_27_0"/>
<dbReference type="PROSITE" id="PS50885">
    <property type="entry name" value="HAMP"/>
    <property type="match status" value="1"/>
</dbReference>
<dbReference type="InterPro" id="IPR005467">
    <property type="entry name" value="His_kinase_dom"/>
</dbReference>
<dbReference type="FunFam" id="3.30.565.10:FF:000006">
    <property type="entry name" value="Sensor histidine kinase WalK"/>
    <property type="match status" value="1"/>
</dbReference>
<dbReference type="STRING" id="580340.Tlie_1485"/>
<dbReference type="Gene3D" id="6.10.340.10">
    <property type="match status" value="1"/>
</dbReference>
<comment type="catalytic activity">
    <reaction evidence="1">
        <text>ATP + protein L-histidine = ADP + protein N-phospho-L-histidine.</text>
        <dbReference type="EC" id="2.7.13.3"/>
    </reaction>
</comment>
<dbReference type="PANTHER" id="PTHR45528">
    <property type="entry name" value="SENSOR HISTIDINE KINASE CPXA"/>
    <property type="match status" value="1"/>
</dbReference>
<dbReference type="OrthoDB" id="3436at2"/>
<dbReference type="eggNOG" id="COG2205">
    <property type="taxonomic scope" value="Bacteria"/>
</dbReference>
<evidence type="ECO:0000256" key="13">
    <source>
        <dbReference type="ARBA" id="ARBA00023136"/>
    </source>
</evidence>
<dbReference type="EMBL" id="CP003096">
    <property type="protein sequence ID" value="AER67209.1"/>
    <property type="molecule type" value="Genomic_DNA"/>
</dbReference>
<dbReference type="InterPro" id="IPR003594">
    <property type="entry name" value="HATPase_dom"/>
</dbReference>
<dbReference type="SUPFAM" id="SSF158472">
    <property type="entry name" value="HAMP domain-like"/>
    <property type="match status" value="1"/>
</dbReference>
<dbReference type="Pfam" id="PF00512">
    <property type="entry name" value="HisKA"/>
    <property type="match status" value="1"/>
</dbReference>
<dbReference type="SMART" id="SM00388">
    <property type="entry name" value="HisKA"/>
    <property type="match status" value="1"/>
</dbReference>
<dbReference type="GO" id="GO:0005886">
    <property type="term" value="C:plasma membrane"/>
    <property type="evidence" value="ECO:0007669"/>
    <property type="project" value="UniProtKB-SubCell"/>
</dbReference>
<evidence type="ECO:0000256" key="14">
    <source>
        <dbReference type="SAM" id="Phobius"/>
    </source>
</evidence>
<dbReference type="InterPro" id="IPR004358">
    <property type="entry name" value="Sig_transdc_His_kin-like_C"/>
</dbReference>
<proteinExistence type="predicted"/>
<dbReference type="EC" id="2.7.13.3" evidence="3"/>
<keyword evidence="12" id="KW-0902">Two-component regulatory system</keyword>
<evidence type="ECO:0000256" key="8">
    <source>
        <dbReference type="ARBA" id="ARBA00022741"/>
    </source>
</evidence>
<evidence type="ECO:0000256" key="7">
    <source>
        <dbReference type="ARBA" id="ARBA00022692"/>
    </source>
</evidence>
<evidence type="ECO:0000256" key="6">
    <source>
        <dbReference type="ARBA" id="ARBA00022679"/>
    </source>
</evidence>
<accession>G7V720</accession>
<feature type="transmembrane region" description="Helical" evidence="14">
    <location>
        <begin position="154"/>
        <end position="173"/>
    </location>
</feature>
<dbReference type="SUPFAM" id="SSF47384">
    <property type="entry name" value="Homodimeric domain of signal transducing histidine kinase"/>
    <property type="match status" value="1"/>
</dbReference>
<dbReference type="AlphaFoldDB" id="G7V720"/>
<gene>
    <name evidence="17" type="ordered locus">Tlie_1485</name>
</gene>
<evidence type="ECO:0000256" key="2">
    <source>
        <dbReference type="ARBA" id="ARBA00004651"/>
    </source>
</evidence>
<evidence type="ECO:0000256" key="4">
    <source>
        <dbReference type="ARBA" id="ARBA00022475"/>
    </source>
</evidence>
<evidence type="ECO:0000256" key="10">
    <source>
        <dbReference type="ARBA" id="ARBA00022840"/>
    </source>
</evidence>
<dbReference type="InterPro" id="IPR036890">
    <property type="entry name" value="HATPase_C_sf"/>
</dbReference>
<keyword evidence="10" id="KW-0067">ATP-binding</keyword>
<dbReference type="GO" id="GO:0000155">
    <property type="term" value="F:phosphorelay sensor kinase activity"/>
    <property type="evidence" value="ECO:0007669"/>
    <property type="project" value="InterPro"/>
</dbReference>
<evidence type="ECO:0000313" key="17">
    <source>
        <dbReference type="EMBL" id="AER67209.1"/>
    </source>
</evidence>
<evidence type="ECO:0000256" key="11">
    <source>
        <dbReference type="ARBA" id="ARBA00022989"/>
    </source>
</evidence>
<evidence type="ECO:0000256" key="12">
    <source>
        <dbReference type="ARBA" id="ARBA00023012"/>
    </source>
</evidence>
<dbReference type="InterPro" id="IPR003660">
    <property type="entry name" value="HAMP_dom"/>
</dbReference>
<keyword evidence="8" id="KW-0547">Nucleotide-binding</keyword>
<dbReference type="InterPro" id="IPR050398">
    <property type="entry name" value="HssS/ArlS-like"/>
</dbReference>